<dbReference type="InterPro" id="IPR007055">
    <property type="entry name" value="BON_dom"/>
</dbReference>
<accession>A0ABU1V7K4</accession>
<keyword evidence="5" id="KW-1185">Reference proteome</keyword>
<name>A0ABU1V7K4_9BURK</name>
<evidence type="ECO:0000256" key="1">
    <source>
        <dbReference type="ARBA" id="ARBA00022729"/>
    </source>
</evidence>
<feature type="domain" description="BON" evidence="3">
    <location>
        <begin position="55"/>
        <end position="123"/>
    </location>
</feature>
<sequence length="220" mass="23202">MTRKTTASLQRIAAATLAVAALGATLSACAPLVVGGAAVTALVAVDRRTSGAQLDDQGIELRASNRLKDELGDAHARYAISSYNRRVLLTGEASSEAVKTKITQIVSGVENVREVINELGVTSSPSLKERASDTLITGRVKASLVDAKDLSASAFKVVTERGTVYLMGRVTQREADRATDIARNTQSVARVVRVFEIISEQELANLGALKQPAPANSGTR</sequence>
<dbReference type="InterPro" id="IPR051686">
    <property type="entry name" value="Lipoprotein_DolP"/>
</dbReference>
<evidence type="ECO:0000256" key="2">
    <source>
        <dbReference type="SAM" id="SignalP"/>
    </source>
</evidence>
<feature type="domain" description="BON" evidence="3">
    <location>
        <begin position="132"/>
        <end position="199"/>
    </location>
</feature>
<organism evidence="4 5">
    <name type="scientific">Hydrogenophaga laconesensis</name>
    <dbReference type="NCBI Taxonomy" id="1805971"/>
    <lineage>
        <taxon>Bacteria</taxon>
        <taxon>Pseudomonadati</taxon>
        <taxon>Pseudomonadota</taxon>
        <taxon>Betaproteobacteria</taxon>
        <taxon>Burkholderiales</taxon>
        <taxon>Comamonadaceae</taxon>
        <taxon>Hydrogenophaga</taxon>
    </lineage>
</organism>
<evidence type="ECO:0000259" key="3">
    <source>
        <dbReference type="PROSITE" id="PS50914"/>
    </source>
</evidence>
<dbReference type="PROSITE" id="PS50914">
    <property type="entry name" value="BON"/>
    <property type="match status" value="2"/>
</dbReference>
<dbReference type="Proteomes" id="UP001265550">
    <property type="component" value="Unassembled WGS sequence"/>
</dbReference>
<feature type="chain" id="PRO_5045803444" evidence="2">
    <location>
        <begin position="21"/>
        <end position="220"/>
    </location>
</feature>
<dbReference type="PROSITE" id="PS51257">
    <property type="entry name" value="PROKAR_LIPOPROTEIN"/>
    <property type="match status" value="1"/>
</dbReference>
<dbReference type="PANTHER" id="PTHR34606:SF4">
    <property type="entry name" value="OUTER MEMBRANE LIPOPROTEIN DOLP"/>
    <property type="match status" value="1"/>
</dbReference>
<evidence type="ECO:0000313" key="4">
    <source>
        <dbReference type="EMBL" id="MDR7093438.1"/>
    </source>
</evidence>
<dbReference type="RefSeq" id="WP_204732699.1">
    <property type="nucleotide sequence ID" value="NZ_JAVDWE010000002.1"/>
</dbReference>
<proteinExistence type="predicted"/>
<dbReference type="Pfam" id="PF04972">
    <property type="entry name" value="BON"/>
    <property type="match status" value="2"/>
</dbReference>
<dbReference type="InterPro" id="IPR014004">
    <property type="entry name" value="Transpt-assoc_nodulatn_dom_bac"/>
</dbReference>
<comment type="caution">
    <text evidence="4">The sequence shown here is derived from an EMBL/GenBank/DDBJ whole genome shotgun (WGS) entry which is preliminary data.</text>
</comment>
<keyword evidence="1 2" id="KW-0732">Signal</keyword>
<protein>
    <submittedName>
        <fullName evidence="4">Osmotically-inducible protein OsmY</fullName>
    </submittedName>
</protein>
<dbReference type="Gene3D" id="3.40.1520.20">
    <property type="match status" value="1"/>
</dbReference>
<reference evidence="4 5" key="1">
    <citation type="submission" date="2023-07" db="EMBL/GenBank/DDBJ databases">
        <title>Sorghum-associated microbial communities from plants grown in Nebraska, USA.</title>
        <authorList>
            <person name="Schachtman D."/>
        </authorList>
    </citation>
    <scope>NUCLEOTIDE SEQUENCE [LARGE SCALE GENOMIC DNA]</scope>
    <source>
        <strain evidence="4 5">BE240</strain>
    </source>
</reference>
<feature type="signal peptide" evidence="2">
    <location>
        <begin position="1"/>
        <end position="20"/>
    </location>
</feature>
<dbReference type="PANTHER" id="PTHR34606">
    <property type="entry name" value="BON DOMAIN-CONTAINING PROTEIN"/>
    <property type="match status" value="1"/>
</dbReference>
<gene>
    <name evidence="4" type="ORF">J2X09_001170</name>
</gene>
<dbReference type="SMART" id="SM00749">
    <property type="entry name" value="BON"/>
    <property type="match status" value="2"/>
</dbReference>
<dbReference type="EMBL" id="JAVDWE010000002">
    <property type="protein sequence ID" value="MDR7093438.1"/>
    <property type="molecule type" value="Genomic_DNA"/>
</dbReference>
<evidence type="ECO:0000313" key="5">
    <source>
        <dbReference type="Proteomes" id="UP001265550"/>
    </source>
</evidence>